<keyword evidence="4 6" id="KW-0238">DNA-binding</keyword>
<comment type="function">
    <text evidence="6">Sigma factors are initiation factors that promote the attachment of RNA polymerase to specific initiation sites and are then released.</text>
</comment>
<comment type="subcellular location">
    <subcellularLocation>
        <location evidence="6">Cytoplasm</location>
    </subcellularLocation>
</comment>
<accession>A0ABP3FRZ8</accession>
<keyword evidence="5 6" id="KW-0804">Transcription</keyword>
<dbReference type="InterPro" id="IPR014244">
    <property type="entry name" value="RNA_pol_sigma-I"/>
</dbReference>
<feature type="short sequence motif" description="Polymerase core binding" evidence="6">
    <location>
        <begin position="56"/>
        <end position="69"/>
    </location>
</feature>
<dbReference type="SUPFAM" id="SSF88946">
    <property type="entry name" value="Sigma2 domain of RNA polymerase sigma factors"/>
    <property type="match status" value="1"/>
</dbReference>
<dbReference type="InterPro" id="IPR013325">
    <property type="entry name" value="RNA_pol_sigma_r2"/>
</dbReference>
<dbReference type="Proteomes" id="UP001500782">
    <property type="component" value="Unassembled WGS sequence"/>
</dbReference>
<evidence type="ECO:0000256" key="2">
    <source>
        <dbReference type="ARBA" id="ARBA00023015"/>
    </source>
</evidence>
<dbReference type="HAMAP" id="MF_02064">
    <property type="entry name" value="Sigma70_SigI"/>
    <property type="match status" value="1"/>
</dbReference>
<evidence type="ECO:0000256" key="4">
    <source>
        <dbReference type="ARBA" id="ARBA00023125"/>
    </source>
</evidence>
<dbReference type="InterPro" id="IPR014284">
    <property type="entry name" value="RNA_pol_sigma-70_dom"/>
</dbReference>
<keyword evidence="3 6" id="KW-0731">Sigma factor</keyword>
<evidence type="ECO:0000313" key="9">
    <source>
        <dbReference type="Proteomes" id="UP001500782"/>
    </source>
</evidence>
<comment type="similarity">
    <text evidence="6">Belongs to the sigma-70 factor family. SigI subfamily.</text>
</comment>
<comment type="subunit">
    <text evidence="6">Interacts with RsgI.</text>
</comment>
<dbReference type="Gene3D" id="1.10.1740.10">
    <property type="match status" value="1"/>
</dbReference>
<keyword evidence="9" id="KW-1185">Reference proteome</keyword>
<feature type="domain" description="RNA polymerase sigma-70 region 2" evidence="7">
    <location>
        <begin position="31"/>
        <end position="100"/>
    </location>
</feature>
<organism evidence="8 9">
    <name type="scientific">Bacillus carboniphilus</name>
    <dbReference type="NCBI Taxonomy" id="86663"/>
    <lineage>
        <taxon>Bacteria</taxon>
        <taxon>Bacillati</taxon>
        <taxon>Bacillota</taxon>
        <taxon>Bacilli</taxon>
        <taxon>Bacillales</taxon>
        <taxon>Bacillaceae</taxon>
        <taxon>Bacillus</taxon>
    </lineage>
</organism>
<sequence>MLKLFSKRKNQKIEEEVAAIQSGNEDARDSLLDAYKPFIKKAVSKVCRRYVTESDDEFSIGLIAFNHAIDQYSVEKGSSFLTFANVIIQRRVIDYIRKENKMTMVSIDEEETEEQSQSSILTTVSMKEFERQNETEARRLEIVSLTSLLREFDLSFQDLVEQTPKHIDARQNAIQVANTLSNDPELLQQLLLQKKIPVKELTEKVDVSRKTIERNRKYIIGITLVLSGEFPLLKEYMKEVVEQ</sequence>
<keyword evidence="2 6" id="KW-0805">Transcription regulation</keyword>
<dbReference type="NCBIfam" id="TIGR02937">
    <property type="entry name" value="sigma70-ECF"/>
    <property type="match status" value="1"/>
</dbReference>
<evidence type="ECO:0000313" key="8">
    <source>
        <dbReference type="EMBL" id="GAA0324354.1"/>
    </source>
</evidence>
<dbReference type="PANTHER" id="PTHR30385">
    <property type="entry name" value="SIGMA FACTOR F FLAGELLAR"/>
    <property type="match status" value="1"/>
</dbReference>
<gene>
    <name evidence="6 8" type="primary">sigI</name>
    <name evidence="8" type="ORF">GCM10008967_13630</name>
</gene>
<dbReference type="PIRSF" id="PIRSF038953">
    <property type="entry name" value="SigI"/>
    <property type="match status" value="1"/>
</dbReference>
<evidence type="ECO:0000259" key="7">
    <source>
        <dbReference type="Pfam" id="PF04542"/>
    </source>
</evidence>
<feature type="DNA-binding region" description="H-T-H motif" evidence="6">
    <location>
        <begin position="198"/>
        <end position="217"/>
    </location>
</feature>
<reference evidence="9" key="1">
    <citation type="journal article" date="2019" name="Int. J. Syst. Evol. Microbiol.">
        <title>The Global Catalogue of Microorganisms (GCM) 10K type strain sequencing project: providing services to taxonomists for standard genome sequencing and annotation.</title>
        <authorList>
            <consortium name="The Broad Institute Genomics Platform"/>
            <consortium name="The Broad Institute Genome Sequencing Center for Infectious Disease"/>
            <person name="Wu L."/>
            <person name="Ma J."/>
        </authorList>
    </citation>
    <scope>NUCLEOTIDE SEQUENCE [LARGE SCALE GENOMIC DNA]</scope>
    <source>
        <strain evidence="9">JCM 9731</strain>
    </source>
</reference>
<name>A0ABP3FRZ8_9BACI</name>
<evidence type="ECO:0000256" key="6">
    <source>
        <dbReference type="HAMAP-Rule" id="MF_02064"/>
    </source>
</evidence>
<dbReference type="PANTHER" id="PTHR30385:SF6">
    <property type="entry name" value="RNA POLYMERASE SIGMA FACTOR SIGI"/>
    <property type="match status" value="1"/>
</dbReference>
<dbReference type="EMBL" id="BAAADJ010000014">
    <property type="protein sequence ID" value="GAA0324354.1"/>
    <property type="molecule type" value="Genomic_DNA"/>
</dbReference>
<keyword evidence="1 6" id="KW-0963">Cytoplasm</keyword>
<evidence type="ECO:0000256" key="3">
    <source>
        <dbReference type="ARBA" id="ARBA00023082"/>
    </source>
</evidence>
<protein>
    <recommendedName>
        <fullName evidence="6">RNA polymerase sigma factor SigI</fullName>
    </recommendedName>
</protein>
<evidence type="ECO:0000256" key="5">
    <source>
        <dbReference type="ARBA" id="ARBA00023163"/>
    </source>
</evidence>
<dbReference type="Pfam" id="PF04542">
    <property type="entry name" value="Sigma70_r2"/>
    <property type="match status" value="1"/>
</dbReference>
<keyword evidence="6" id="KW-0346">Stress response</keyword>
<proteinExistence type="inferred from homology"/>
<comment type="caution">
    <text evidence="8">The sequence shown here is derived from an EMBL/GenBank/DDBJ whole genome shotgun (WGS) entry which is preliminary data.</text>
</comment>
<dbReference type="InterPro" id="IPR007627">
    <property type="entry name" value="RNA_pol_sigma70_r2"/>
</dbReference>
<evidence type="ECO:0000256" key="1">
    <source>
        <dbReference type="ARBA" id="ARBA00022490"/>
    </source>
</evidence>
<comment type="activity regulation">
    <text evidence="6">Negatively regulated by the anti-sigma-I factor RsgI.</text>
</comment>
<dbReference type="NCBIfam" id="TIGR02895">
    <property type="entry name" value="spore_sigI"/>
    <property type="match status" value="1"/>
</dbReference>